<evidence type="ECO:0000313" key="7">
    <source>
        <dbReference type="Proteomes" id="UP001431963"/>
    </source>
</evidence>
<evidence type="ECO:0000256" key="3">
    <source>
        <dbReference type="ARBA" id="ARBA00023125"/>
    </source>
</evidence>
<evidence type="ECO:0000313" key="6">
    <source>
        <dbReference type="EMBL" id="MEH7827699.1"/>
    </source>
</evidence>
<accession>A0ABU8BSM8</accession>
<dbReference type="PANTHER" id="PTHR43133:SF58">
    <property type="entry name" value="ECF RNA POLYMERASE SIGMA FACTOR SIGD"/>
    <property type="match status" value="1"/>
</dbReference>
<dbReference type="InterPro" id="IPR007627">
    <property type="entry name" value="RNA_pol_sigma70_r2"/>
</dbReference>
<evidence type="ECO:0000256" key="2">
    <source>
        <dbReference type="ARBA" id="ARBA00023082"/>
    </source>
</evidence>
<dbReference type="SUPFAM" id="SSF88946">
    <property type="entry name" value="Sigma2 domain of RNA polymerase sigma factors"/>
    <property type="match status" value="1"/>
</dbReference>
<comment type="caution">
    <text evidence="6">The sequence shown here is derived from an EMBL/GenBank/DDBJ whole genome shotgun (WGS) entry which is preliminary data.</text>
</comment>
<dbReference type="EMBL" id="JBALHR010000003">
    <property type="protein sequence ID" value="MEH7827699.1"/>
    <property type="molecule type" value="Genomic_DNA"/>
</dbReference>
<feature type="domain" description="RNA polymerase sigma-70 region 2" evidence="5">
    <location>
        <begin position="63"/>
        <end position="126"/>
    </location>
</feature>
<dbReference type="InterPro" id="IPR013325">
    <property type="entry name" value="RNA_pol_sigma_r2"/>
</dbReference>
<keyword evidence="2" id="KW-0731">Sigma factor</keyword>
<keyword evidence="4" id="KW-0804">Transcription</keyword>
<dbReference type="Gene3D" id="1.10.1740.10">
    <property type="match status" value="1"/>
</dbReference>
<protein>
    <submittedName>
        <fullName evidence="6">Sigma factor</fullName>
    </submittedName>
</protein>
<dbReference type="PANTHER" id="PTHR43133">
    <property type="entry name" value="RNA POLYMERASE ECF-TYPE SIGMA FACTO"/>
    <property type="match status" value="1"/>
</dbReference>
<dbReference type="RefSeq" id="WP_335420954.1">
    <property type="nucleotide sequence ID" value="NZ_JBALHR010000003.1"/>
</dbReference>
<organism evidence="6 7">
    <name type="scientific">Gemmobacter denitrificans</name>
    <dbReference type="NCBI Taxonomy" id="3123040"/>
    <lineage>
        <taxon>Bacteria</taxon>
        <taxon>Pseudomonadati</taxon>
        <taxon>Pseudomonadota</taxon>
        <taxon>Alphaproteobacteria</taxon>
        <taxon>Rhodobacterales</taxon>
        <taxon>Paracoccaceae</taxon>
        <taxon>Gemmobacter</taxon>
    </lineage>
</organism>
<keyword evidence="3" id="KW-0238">DNA-binding</keyword>
<evidence type="ECO:0000259" key="5">
    <source>
        <dbReference type="Pfam" id="PF04542"/>
    </source>
</evidence>
<keyword evidence="1" id="KW-0805">Transcription regulation</keyword>
<reference evidence="6" key="1">
    <citation type="submission" date="2024-02" db="EMBL/GenBank/DDBJ databases">
        <title>Genome sequences of strain Gemmobacter sp. JM10B15.</title>
        <authorList>
            <person name="Zhang M."/>
        </authorList>
    </citation>
    <scope>NUCLEOTIDE SEQUENCE</scope>
    <source>
        <strain evidence="6">JM10B15</strain>
    </source>
</reference>
<sequence>MTAFANMSFSGAWQHRRLWHRVAAGCAAWQEAGLDSAEEWEDLLARANDGDGAAFARFLRLVSPTLRAIIRARGANLPRDQQEDILQEVLLAIHLKRQTWMRGSPVRPWLYAVTRYKVIDAFRRRGSSIHLPLDDFIEILPDEATGAPLAARDADRMLGMIDSRSASLVRAVKLDGETPEAAGRHLGLNAVAARVALHRAMKRLGQIAERMQR</sequence>
<dbReference type="InterPro" id="IPR039425">
    <property type="entry name" value="RNA_pol_sigma-70-like"/>
</dbReference>
<keyword evidence="7" id="KW-1185">Reference proteome</keyword>
<evidence type="ECO:0000256" key="1">
    <source>
        <dbReference type="ARBA" id="ARBA00023015"/>
    </source>
</evidence>
<name>A0ABU8BSM8_9RHOB</name>
<dbReference type="Pfam" id="PF04542">
    <property type="entry name" value="Sigma70_r2"/>
    <property type="match status" value="1"/>
</dbReference>
<evidence type="ECO:0000256" key="4">
    <source>
        <dbReference type="ARBA" id="ARBA00023163"/>
    </source>
</evidence>
<gene>
    <name evidence="6" type="ORF">V6590_06040</name>
</gene>
<proteinExistence type="predicted"/>
<dbReference type="Proteomes" id="UP001431963">
    <property type="component" value="Unassembled WGS sequence"/>
</dbReference>